<evidence type="ECO:0000256" key="8">
    <source>
        <dbReference type="ARBA" id="ARBA00023306"/>
    </source>
</evidence>
<dbReference type="Pfam" id="PF21799">
    <property type="entry name" value="MurD-like_N"/>
    <property type="match status" value="1"/>
</dbReference>
<evidence type="ECO:0000256" key="5">
    <source>
        <dbReference type="ARBA" id="ARBA00022618"/>
    </source>
</evidence>
<accession>A0A3G8M740</accession>
<dbReference type="InterPro" id="IPR004101">
    <property type="entry name" value="Mur_ligase_C"/>
</dbReference>
<organism evidence="13 14">
    <name type="scientific">Methylocystis rosea</name>
    <dbReference type="NCBI Taxonomy" id="173366"/>
    <lineage>
        <taxon>Bacteria</taxon>
        <taxon>Pseudomonadati</taxon>
        <taxon>Pseudomonadota</taxon>
        <taxon>Alphaproteobacteria</taxon>
        <taxon>Hyphomicrobiales</taxon>
        <taxon>Methylocystaceae</taxon>
        <taxon>Methylocystis</taxon>
    </lineage>
</organism>
<sequence>MTPVETFKGKRVALFGLGGSGLSTARALIAGGAQVAAWDDGEAGRLKAVAQGVALEDLAAADWSGFDALILSPGVPLTHPEPHWTVQAAKAAGVEIIGDVELFCREREARAGGSPFIAITGTNGKSTTTALIAHILREAGRDVQLGGNIGVPILDLEPPSDERIHVIECSSFQIDLAPSLAPTIGVLINITPDHIDRHGTIENYAAIKERLVAAAEVALIGVDDAYCHAIGARLVEAESPERRVVPVSGKRALDWGFYVEDRSVYFREQGHPPEEAELIGSLDGARALRGAHNAQNAAFAAAAAWECGLDDDEILRGLLSFPGLPHRMEEVRRIERTLFVNDSKATNADAAEKALVSFTDIYWILGGRSKEGGVEPLRPHFSRIRKAYLIGEAAENFARTLEGALPFEHCGTLDVATTRAALDALAEGAPEPVVLLSPACASYDQFANFEARGDAFRGLVEGLPAVIAARKGELT</sequence>
<evidence type="ECO:0000259" key="12">
    <source>
        <dbReference type="Pfam" id="PF08245"/>
    </source>
</evidence>
<evidence type="ECO:0000313" key="13">
    <source>
        <dbReference type="EMBL" id="AZG76930.1"/>
    </source>
</evidence>
<dbReference type="GO" id="GO:0008764">
    <property type="term" value="F:UDP-N-acetylmuramoylalanine-D-glutamate ligase activity"/>
    <property type="evidence" value="ECO:0007669"/>
    <property type="project" value="UniProtKB-UniRule"/>
</dbReference>
<reference evidence="13 14" key="1">
    <citation type="submission" date="2018-11" db="EMBL/GenBank/DDBJ databases">
        <title>Genome squencing of methanotrophic bacteria isolated from alkaline groundwater in Korea.</title>
        <authorList>
            <person name="Nguyen L.N."/>
        </authorList>
    </citation>
    <scope>NUCLEOTIDE SEQUENCE [LARGE SCALE GENOMIC DNA]</scope>
    <source>
        <strain evidence="13 14">GW6</strain>
    </source>
</reference>
<evidence type="ECO:0000256" key="1">
    <source>
        <dbReference type="ARBA" id="ARBA00004496"/>
    </source>
</evidence>
<protein>
    <recommendedName>
        <fullName evidence="9 10">UDP-N-acetylmuramoylalanine--D-glutamate ligase</fullName>
        <ecNumber evidence="9 10">6.3.2.9</ecNumber>
    </recommendedName>
    <alternativeName>
        <fullName evidence="9">D-glutamic acid-adding enzyme</fullName>
    </alternativeName>
    <alternativeName>
        <fullName evidence="9">UDP-N-acetylmuramoyl-L-alanyl-D-glutamate synthetase</fullName>
    </alternativeName>
</protein>
<dbReference type="Gene3D" id="3.40.50.720">
    <property type="entry name" value="NAD(P)-binding Rossmann-like Domain"/>
    <property type="match status" value="1"/>
</dbReference>
<dbReference type="GO" id="GO:0005737">
    <property type="term" value="C:cytoplasm"/>
    <property type="evidence" value="ECO:0007669"/>
    <property type="project" value="UniProtKB-SubCell"/>
</dbReference>
<keyword evidence="7 9" id="KW-0067">ATP-binding</keyword>
<dbReference type="Gene3D" id="3.90.190.20">
    <property type="entry name" value="Mur ligase, C-terminal domain"/>
    <property type="match status" value="1"/>
</dbReference>
<comment type="catalytic activity">
    <reaction evidence="9 10">
        <text>UDP-N-acetyl-alpha-D-muramoyl-L-alanine + D-glutamate + ATP = UDP-N-acetyl-alpha-D-muramoyl-L-alanyl-D-glutamate + ADP + phosphate + H(+)</text>
        <dbReference type="Rhea" id="RHEA:16429"/>
        <dbReference type="ChEBI" id="CHEBI:15378"/>
        <dbReference type="ChEBI" id="CHEBI:29986"/>
        <dbReference type="ChEBI" id="CHEBI:30616"/>
        <dbReference type="ChEBI" id="CHEBI:43474"/>
        <dbReference type="ChEBI" id="CHEBI:83898"/>
        <dbReference type="ChEBI" id="CHEBI:83900"/>
        <dbReference type="ChEBI" id="CHEBI:456216"/>
        <dbReference type="EC" id="6.3.2.9"/>
    </reaction>
</comment>
<dbReference type="PROSITE" id="PS01011">
    <property type="entry name" value="FOLYLPOLYGLU_SYNT_1"/>
    <property type="match status" value="1"/>
</dbReference>
<keyword evidence="9 10" id="KW-0133">Cell shape</keyword>
<evidence type="ECO:0000256" key="9">
    <source>
        <dbReference type="HAMAP-Rule" id="MF_00639"/>
    </source>
</evidence>
<dbReference type="SUPFAM" id="SSF51984">
    <property type="entry name" value="MurCD N-terminal domain"/>
    <property type="match status" value="1"/>
</dbReference>
<comment type="function">
    <text evidence="9 10">Cell wall formation. Catalyzes the addition of glutamate to the nucleotide precursor UDP-N-acetylmuramoyl-L-alanine (UMA).</text>
</comment>
<dbReference type="NCBIfam" id="TIGR01087">
    <property type="entry name" value="murD"/>
    <property type="match status" value="1"/>
</dbReference>
<name>A0A3G8M740_9HYPH</name>
<dbReference type="Proteomes" id="UP000273982">
    <property type="component" value="Chromosome"/>
</dbReference>
<dbReference type="GO" id="GO:0004326">
    <property type="term" value="F:tetrahydrofolylpolyglutamate synthase activity"/>
    <property type="evidence" value="ECO:0007669"/>
    <property type="project" value="InterPro"/>
</dbReference>
<feature type="domain" description="Mur ligase central" evidence="12">
    <location>
        <begin position="119"/>
        <end position="304"/>
    </location>
</feature>
<dbReference type="EMBL" id="CP034086">
    <property type="protein sequence ID" value="AZG76930.1"/>
    <property type="molecule type" value="Genomic_DNA"/>
</dbReference>
<dbReference type="GO" id="GO:0008360">
    <property type="term" value="P:regulation of cell shape"/>
    <property type="evidence" value="ECO:0007669"/>
    <property type="project" value="UniProtKB-KW"/>
</dbReference>
<dbReference type="GO" id="GO:0051301">
    <property type="term" value="P:cell division"/>
    <property type="evidence" value="ECO:0007669"/>
    <property type="project" value="UniProtKB-KW"/>
</dbReference>
<dbReference type="Pfam" id="PF02875">
    <property type="entry name" value="Mur_ligase_C"/>
    <property type="match status" value="1"/>
</dbReference>
<keyword evidence="8 9" id="KW-0131">Cell cycle</keyword>
<dbReference type="GO" id="GO:0071555">
    <property type="term" value="P:cell wall organization"/>
    <property type="evidence" value="ECO:0007669"/>
    <property type="project" value="UniProtKB-KW"/>
</dbReference>
<dbReference type="InterPro" id="IPR036615">
    <property type="entry name" value="Mur_ligase_C_dom_sf"/>
</dbReference>
<feature type="binding site" evidence="9">
    <location>
        <begin position="121"/>
        <end position="127"/>
    </location>
    <ligand>
        <name>ATP</name>
        <dbReference type="ChEBI" id="CHEBI:30616"/>
    </ligand>
</feature>
<dbReference type="InterPro" id="IPR036565">
    <property type="entry name" value="Mur-like_cat_sf"/>
</dbReference>
<dbReference type="GO" id="GO:0005524">
    <property type="term" value="F:ATP binding"/>
    <property type="evidence" value="ECO:0007669"/>
    <property type="project" value="UniProtKB-UniRule"/>
</dbReference>
<keyword evidence="9 10" id="KW-0573">Peptidoglycan synthesis</keyword>
<feature type="domain" description="Mur ligase C-terminal" evidence="11">
    <location>
        <begin position="326"/>
        <end position="440"/>
    </location>
</feature>
<dbReference type="EC" id="6.3.2.9" evidence="9 10"/>
<comment type="subcellular location">
    <subcellularLocation>
        <location evidence="1 9 10">Cytoplasm</location>
    </subcellularLocation>
</comment>
<evidence type="ECO:0000256" key="3">
    <source>
        <dbReference type="ARBA" id="ARBA00022490"/>
    </source>
</evidence>
<keyword evidence="5 9" id="KW-0132">Cell division</keyword>
<evidence type="ECO:0000256" key="4">
    <source>
        <dbReference type="ARBA" id="ARBA00022598"/>
    </source>
</evidence>
<dbReference type="RefSeq" id="WP_124738668.1">
    <property type="nucleotide sequence ID" value="NZ_CP034086.1"/>
</dbReference>
<evidence type="ECO:0000256" key="7">
    <source>
        <dbReference type="ARBA" id="ARBA00022840"/>
    </source>
</evidence>
<proteinExistence type="inferred from homology"/>
<dbReference type="HAMAP" id="MF_00639">
    <property type="entry name" value="MurD"/>
    <property type="match status" value="1"/>
</dbReference>
<keyword evidence="9 10" id="KW-0961">Cell wall biogenesis/degradation</keyword>
<gene>
    <name evidence="9" type="primary">murD</name>
    <name evidence="13" type="ORF">EHO51_09400</name>
</gene>
<dbReference type="AlphaFoldDB" id="A0A3G8M740"/>
<evidence type="ECO:0000313" key="14">
    <source>
        <dbReference type="Proteomes" id="UP000273982"/>
    </source>
</evidence>
<evidence type="ECO:0000256" key="6">
    <source>
        <dbReference type="ARBA" id="ARBA00022741"/>
    </source>
</evidence>
<evidence type="ECO:0000256" key="10">
    <source>
        <dbReference type="RuleBase" id="RU003664"/>
    </source>
</evidence>
<dbReference type="GO" id="GO:0009252">
    <property type="term" value="P:peptidoglycan biosynthetic process"/>
    <property type="evidence" value="ECO:0007669"/>
    <property type="project" value="UniProtKB-UniRule"/>
</dbReference>
<dbReference type="Pfam" id="PF08245">
    <property type="entry name" value="Mur_ligase_M"/>
    <property type="match status" value="1"/>
</dbReference>
<dbReference type="KEGG" id="mros:EHO51_09400"/>
<evidence type="ECO:0000256" key="2">
    <source>
        <dbReference type="ARBA" id="ARBA00004752"/>
    </source>
</evidence>
<dbReference type="UniPathway" id="UPA00219"/>
<comment type="similarity">
    <text evidence="9">Belongs to the MurCDEF family.</text>
</comment>
<dbReference type="SUPFAM" id="SSF53623">
    <property type="entry name" value="MurD-like peptide ligases, catalytic domain"/>
    <property type="match status" value="1"/>
</dbReference>
<evidence type="ECO:0000259" key="11">
    <source>
        <dbReference type="Pfam" id="PF02875"/>
    </source>
</evidence>
<dbReference type="SUPFAM" id="SSF53244">
    <property type="entry name" value="MurD-like peptide ligases, peptide-binding domain"/>
    <property type="match status" value="1"/>
</dbReference>
<dbReference type="InterPro" id="IPR005762">
    <property type="entry name" value="MurD"/>
</dbReference>
<dbReference type="PANTHER" id="PTHR43692:SF1">
    <property type="entry name" value="UDP-N-ACETYLMURAMOYLALANINE--D-GLUTAMATE LIGASE"/>
    <property type="match status" value="1"/>
</dbReference>
<keyword evidence="3 9" id="KW-0963">Cytoplasm</keyword>
<dbReference type="PANTHER" id="PTHR43692">
    <property type="entry name" value="UDP-N-ACETYLMURAMOYLALANINE--D-GLUTAMATE LIGASE"/>
    <property type="match status" value="1"/>
</dbReference>
<keyword evidence="6 9" id="KW-0547">Nucleotide-binding</keyword>
<keyword evidence="4 9" id="KW-0436">Ligase</keyword>
<comment type="pathway">
    <text evidence="2 9 10">Cell wall biogenesis; peptidoglycan biosynthesis.</text>
</comment>
<dbReference type="InterPro" id="IPR018109">
    <property type="entry name" value="Folylpolyglutamate_synth_CS"/>
</dbReference>
<dbReference type="InterPro" id="IPR013221">
    <property type="entry name" value="Mur_ligase_cen"/>
</dbReference>
<dbReference type="Gene3D" id="3.40.1190.10">
    <property type="entry name" value="Mur-like, catalytic domain"/>
    <property type="match status" value="1"/>
</dbReference>